<feature type="region of interest" description="Disordered" evidence="1">
    <location>
        <begin position="302"/>
        <end position="321"/>
    </location>
</feature>
<dbReference type="EMBL" id="JARXVC010000024">
    <property type="protein sequence ID" value="MDH6284602.1"/>
    <property type="molecule type" value="Genomic_DNA"/>
</dbReference>
<protein>
    <recommendedName>
        <fullName evidence="5">Peptidase M41 domain-containing protein</fullName>
    </recommendedName>
</protein>
<dbReference type="InterPro" id="IPR037219">
    <property type="entry name" value="Peptidase_M41-like"/>
</dbReference>
<dbReference type="Gene3D" id="1.20.58.760">
    <property type="entry name" value="Peptidase M41"/>
    <property type="match status" value="1"/>
</dbReference>
<gene>
    <name evidence="3" type="ORF">M2280_005863</name>
</gene>
<feature type="transmembrane region" description="Helical" evidence="2">
    <location>
        <begin position="53"/>
        <end position="71"/>
    </location>
</feature>
<evidence type="ECO:0008006" key="5">
    <source>
        <dbReference type="Google" id="ProtNLM"/>
    </source>
</evidence>
<accession>A0ABT6MJY0</accession>
<evidence type="ECO:0000256" key="2">
    <source>
        <dbReference type="SAM" id="Phobius"/>
    </source>
</evidence>
<comment type="caution">
    <text evidence="3">The sequence shown here is derived from an EMBL/GenBank/DDBJ whole genome shotgun (WGS) entry which is preliminary data.</text>
</comment>
<evidence type="ECO:0000313" key="3">
    <source>
        <dbReference type="EMBL" id="MDH6284602.1"/>
    </source>
</evidence>
<keyword evidence="2" id="KW-0472">Membrane</keyword>
<keyword evidence="4" id="KW-1185">Reference proteome</keyword>
<evidence type="ECO:0000313" key="4">
    <source>
        <dbReference type="Proteomes" id="UP001160334"/>
    </source>
</evidence>
<name>A0ABT6MJY0_9NOCA</name>
<feature type="transmembrane region" description="Helical" evidence="2">
    <location>
        <begin position="21"/>
        <end position="41"/>
    </location>
</feature>
<organism evidence="3 4">
    <name type="scientific">Prescottella agglutinans</name>
    <dbReference type="NCBI Taxonomy" id="1644129"/>
    <lineage>
        <taxon>Bacteria</taxon>
        <taxon>Bacillati</taxon>
        <taxon>Actinomycetota</taxon>
        <taxon>Actinomycetes</taxon>
        <taxon>Mycobacteriales</taxon>
        <taxon>Nocardiaceae</taxon>
        <taxon>Prescottella</taxon>
    </lineage>
</organism>
<keyword evidence="2" id="KW-0812">Transmembrane</keyword>
<evidence type="ECO:0000256" key="1">
    <source>
        <dbReference type="SAM" id="MobiDB-lite"/>
    </source>
</evidence>
<dbReference type="SUPFAM" id="SSF140990">
    <property type="entry name" value="FtsH protease domain-like"/>
    <property type="match status" value="1"/>
</dbReference>
<dbReference type="Proteomes" id="UP001160334">
    <property type="component" value="Unassembled WGS sequence"/>
</dbReference>
<feature type="region of interest" description="Disordered" evidence="1">
    <location>
        <begin position="137"/>
        <end position="160"/>
    </location>
</feature>
<sequence>MPNLTRSRHSPQDRDQLRRSGLRFLEVPAALALGVLLWPLSRSVVAQVGVGNAVTALVVLVLVSGFYRWLVRTLTPARAARSGSTTPVAAAHLAGQKDPTRARLVAEYRDDLLVEHAIARASTTEFSDIRDQIELLKRQDSRTEESNPAERDPDSVERRARHEAAHVVVALATGASICSASVGIRAIGTTSGGYVESVAPLADPADRVWALLRISLAGQVHDLRHGYRDGGSSIDMTNAERHARHLASAGLRPPGFDEELTISALVAAARAEVETILNDHADAVTRIADLLAENADQGRVLRDPDLRPLFESPAGQKTPTP</sequence>
<dbReference type="RefSeq" id="WP_280763817.1">
    <property type="nucleotide sequence ID" value="NZ_JARXVC010000024.1"/>
</dbReference>
<reference evidence="3 4" key="1">
    <citation type="submission" date="2023-04" db="EMBL/GenBank/DDBJ databases">
        <title>Forest soil microbial communities from Buena Vista Peninsula, Colon Province, Panama.</title>
        <authorList>
            <person name="Bouskill N."/>
        </authorList>
    </citation>
    <scope>NUCLEOTIDE SEQUENCE [LARGE SCALE GENOMIC DNA]</scope>
    <source>
        <strain evidence="3 4">CFH S0262</strain>
    </source>
</reference>
<proteinExistence type="predicted"/>
<keyword evidence="2" id="KW-1133">Transmembrane helix</keyword>